<dbReference type="GeneID" id="54346007"/>
<dbReference type="GO" id="GO:0003723">
    <property type="term" value="F:RNA binding"/>
    <property type="evidence" value="ECO:0007669"/>
    <property type="project" value="InterPro"/>
</dbReference>
<organism evidence="3 4">
    <name type="scientific">Didymella exigua CBS 183.55</name>
    <dbReference type="NCBI Taxonomy" id="1150837"/>
    <lineage>
        <taxon>Eukaryota</taxon>
        <taxon>Fungi</taxon>
        <taxon>Dikarya</taxon>
        <taxon>Ascomycota</taxon>
        <taxon>Pezizomycotina</taxon>
        <taxon>Dothideomycetes</taxon>
        <taxon>Pleosporomycetidae</taxon>
        <taxon>Pleosporales</taxon>
        <taxon>Pleosporineae</taxon>
        <taxon>Didymellaceae</taxon>
        <taxon>Didymella</taxon>
    </lineage>
</organism>
<reference evidence="3" key="1">
    <citation type="journal article" date="2020" name="Stud. Mycol.">
        <title>101 Dothideomycetes genomes: a test case for predicting lifestyles and emergence of pathogens.</title>
        <authorList>
            <person name="Haridas S."/>
            <person name="Albert R."/>
            <person name="Binder M."/>
            <person name="Bloem J."/>
            <person name="Labutti K."/>
            <person name="Salamov A."/>
            <person name="Andreopoulos B."/>
            <person name="Baker S."/>
            <person name="Barry K."/>
            <person name="Bills G."/>
            <person name="Bluhm B."/>
            <person name="Cannon C."/>
            <person name="Castanera R."/>
            <person name="Culley D."/>
            <person name="Daum C."/>
            <person name="Ezra D."/>
            <person name="Gonzalez J."/>
            <person name="Henrissat B."/>
            <person name="Kuo A."/>
            <person name="Liang C."/>
            <person name="Lipzen A."/>
            <person name="Lutzoni F."/>
            <person name="Magnuson J."/>
            <person name="Mondo S."/>
            <person name="Nolan M."/>
            <person name="Ohm R."/>
            <person name="Pangilinan J."/>
            <person name="Park H.-J."/>
            <person name="Ramirez L."/>
            <person name="Alfaro M."/>
            <person name="Sun H."/>
            <person name="Tritt A."/>
            <person name="Yoshinaga Y."/>
            <person name="Zwiers L.-H."/>
            <person name="Turgeon B."/>
            <person name="Goodwin S."/>
            <person name="Spatafora J."/>
            <person name="Crous P."/>
            <person name="Grigoriev I."/>
        </authorList>
    </citation>
    <scope>NUCLEOTIDE SEQUENCE</scope>
    <source>
        <strain evidence="3">CBS 183.55</strain>
    </source>
</reference>
<protein>
    <recommendedName>
        <fullName evidence="2">RRM domain-containing protein</fullName>
    </recommendedName>
</protein>
<feature type="domain" description="RRM" evidence="2">
    <location>
        <begin position="112"/>
        <end position="170"/>
    </location>
</feature>
<dbReference type="Pfam" id="PF00076">
    <property type="entry name" value="RRM_1"/>
    <property type="match status" value="1"/>
</dbReference>
<feature type="region of interest" description="Disordered" evidence="1">
    <location>
        <begin position="360"/>
        <end position="385"/>
    </location>
</feature>
<dbReference type="AlphaFoldDB" id="A0A6A5RD16"/>
<proteinExistence type="predicted"/>
<dbReference type="OrthoDB" id="3780839at2759"/>
<evidence type="ECO:0000256" key="1">
    <source>
        <dbReference type="SAM" id="MobiDB-lite"/>
    </source>
</evidence>
<sequence>MAKILLKMILASRLVHRIALVDRRLALFVSASTRVYPVASRGSSRRAIHVTSSQAQASLEHSSVHNPPIDDVPSSQLPPLKADTHSEWRHPVAGFTAQEASRVISIYTSVQATESDLKVLLERAGLYSAQIFRNYDLETARPQNLCYIKLEDQEGVEAAVAALSRFTLLGLSLAPRKFELETAPPAFLHALHTGWLPSPSSDLTSRVVRPPMTAPPNLLAPLANEQWIVVKRLEVLNPDLKSKNKPAVKAATFDVARNFYTSFHNYDVVGITRPYKHPVQGWCCRILFGIPKDARKAAALWREAYEKKRQGTANVYRGGPDIHKKLVAYQKSLPEDTPAEQIQHLLEIEYRKLRLRRSNTGQQRRLDYPTPESAVGLEENAVTST</sequence>
<evidence type="ECO:0000259" key="2">
    <source>
        <dbReference type="Pfam" id="PF00076"/>
    </source>
</evidence>
<evidence type="ECO:0000313" key="4">
    <source>
        <dbReference type="Proteomes" id="UP000800082"/>
    </source>
</evidence>
<dbReference type="Proteomes" id="UP000800082">
    <property type="component" value="Unassembled WGS sequence"/>
</dbReference>
<dbReference type="InterPro" id="IPR000504">
    <property type="entry name" value="RRM_dom"/>
</dbReference>
<keyword evidence="4" id="KW-1185">Reference proteome</keyword>
<dbReference type="EMBL" id="ML978979">
    <property type="protein sequence ID" value="KAF1926145.1"/>
    <property type="molecule type" value="Genomic_DNA"/>
</dbReference>
<accession>A0A6A5RD16</accession>
<name>A0A6A5RD16_9PLEO</name>
<gene>
    <name evidence="3" type="ORF">M421DRAFT_225713</name>
</gene>
<evidence type="ECO:0000313" key="3">
    <source>
        <dbReference type="EMBL" id="KAF1926145.1"/>
    </source>
</evidence>
<dbReference type="RefSeq" id="XP_033446397.1">
    <property type="nucleotide sequence ID" value="XM_033588360.1"/>
</dbReference>